<protein>
    <submittedName>
        <fullName evidence="1">Uncharacterized protein</fullName>
    </submittedName>
</protein>
<accession>A0ABW3T240</accession>
<name>A0ABW3T240_9CAUL</name>
<dbReference type="RefSeq" id="WP_377352627.1">
    <property type="nucleotide sequence ID" value="NZ_JBHTLQ010000006.1"/>
</dbReference>
<gene>
    <name evidence="1" type="ORF">ACFQ27_03890</name>
</gene>
<organism evidence="1 2">
    <name type="scientific">Phenylobacterium conjunctum</name>
    <dbReference type="NCBI Taxonomy" id="1298959"/>
    <lineage>
        <taxon>Bacteria</taxon>
        <taxon>Pseudomonadati</taxon>
        <taxon>Pseudomonadota</taxon>
        <taxon>Alphaproteobacteria</taxon>
        <taxon>Caulobacterales</taxon>
        <taxon>Caulobacteraceae</taxon>
        <taxon>Phenylobacterium</taxon>
    </lineage>
</organism>
<comment type="caution">
    <text evidence="1">The sequence shown here is derived from an EMBL/GenBank/DDBJ whole genome shotgun (WGS) entry which is preliminary data.</text>
</comment>
<dbReference type="EMBL" id="JBHTLQ010000006">
    <property type="protein sequence ID" value="MFD1189710.1"/>
    <property type="molecule type" value="Genomic_DNA"/>
</dbReference>
<keyword evidence="2" id="KW-1185">Reference proteome</keyword>
<proteinExistence type="predicted"/>
<reference evidence="2" key="1">
    <citation type="journal article" date="2019" name="Int. J. Syst. Evol. Microbiol.">
        <title>The Global Catalogue of Microorganisms (GCM) 10K type strain sequencing project: providing services to taxonomists for standard genome sequencing and annotation.</title>
        <authorList>
            <consortium name="The Broad Institute Genomics Platform"/>
            <consortium name="The Broad Institute Genome Sequencing Center for Infectious Disease"/>
            <person name="Wu L."/>
            <person name="Ma J."/>
        </authorList>
    </citation>
    <scope>NUCLEOTIDE SEQUENCE [LARGE SCALE GENOMIC DNA]</scope>
    <source>
        <strain evidence="2">CCUG 55074</strain>
    </source>
</reference>
<evidence type="ECO:0000313" key="1">
    <source>
        <dbReference type="EMBL" id="MFD1189710.1"/>
    </source>
</evidence>
<sequence>MISPRESFEHIVKLIERVLSDDRAGPIDLKAALVGAHTHAALQAANLRRQEAFVEATTYRAEGGALH</sequence>
<dbReference type="Proteomes" id="UP001597216">
    <property type="component" value="Unassembled WGS sequence"/>
</dbReference>
<evidence type="ECO:0000313" key="2">
    <source>
        <dbReference type="Proteomes" id="UP001597216"/>
    </source>
</evidence>